<reference evidence="1" key="1">
    <citation type="submission" date="2021-01" db="EMBL/GenBank/DDBJ databases">
        <authorList>
            <consortium name="Genoscope - CEA"/>
            <person name="William W."/>
        </authorList>
    </citation>
    <scope>NUCLEOTIDE SEQUENCE</scope>
</reference>
<dbReference type="AlphaFoldDB" id="A0A8S1TS23"/>
<proteinExistence type="predicted"/>
<evidence type="ECO:0000313" key="1">
    <source>
        <dbReference type="EMBL" id="CAD8154734.1"/>
    </source>
</evidence>
<evidence type="ECO:0000313" key="2">
    <source>
        <dbReference type="Proteomes" id="UP000683925"/>
    </source>
</evidence>
<name>A0A8S1TS23_PAROT</name>
<keyword evidence="2" id="KW-1185">Reference proteome</keyword>
<dbReference type="EMBL" id="CAJJDP010000029">
    <property type="protein sequence ID" value="CAD8154734.1"/>
    <property type="molecule type" value="Genomic_DNA"/>
</dbReference>
<comment type="caution">
    <text evidence="1">The sequence shown here is derived from an EMBL/GenBank/DDBJ whole genome shotgun (WGS) entry which is preliminary data.</text>
</comment>
<sequence>MISYQIIKFYIQISNQTLLKKAMISRQSKNSSTMQMIKIYDINQVTFVKLVQQRKKQLFLLNIGQTLVLLVRIRKIQRINLKNKKFKFIDYLVKYYYCDYYKLIKMAINLPVNNCIIQYLFLKVQYFIHIYLIKLFEIEIWDVPNRKFQKVPKQNLSTGPYIMSNKIVLLQIQYYHGRQSLKSIDQSTILKRRRTKEQITEQSSPTKIYK</sequence>
<protein>
    <submittedName>
        <fullName evidence="1">Uncharacterized protein</fullName>
    </submittedName>
</protein>
<organism evidence="1 2">
    <name type="scientific">Paramecium octaurelia</name>
    <dbReference type="NCBI Taxonomy" id="43137"/>
    <lineage>
        <taxon>Eukaryota</taxon>
        <taxon>Sar</taxon>
        <taxon>Alveolata</taxon>
        <taxon>Ciliophora</taxon>
        <taxon>Intramacronucleata</taxon>
        <taxon>Oligohymenophorea</taxon>
        <taxon>Peniculida</taxon>
        <taxon>Parameciidae</taxon>
        <taxon>Paramecium</taxon>
    </lineage>
</organism>
<accession>A0A8S1TS23</accession>
<dbReference type="Proteomes" id="UP000683925">
    <property type="component" value="Unassembled WGS sequence"/>
</dbReference>
<gene>
    <name evidence="1" type="ORF">POCTA_138.1.T0290325</name>
</gene>